<accession>A0A975DKV1</accession>
<dbReference type="InterPro" id="IPR006253">
    <property type="entry name" value="Malate_synthG"/>
</dbReference>
<dbReference type="GO" id="GO:0004474">
    <property type="term" value="F:malate synthase activity"/>
    <property type="evidence" value="ECO:0007669"/>
    <property type="project" value="InterPro"/>
</dbReference>
<organism evidence="2 3">
    <name type="scientific">Pseudoalteromonas xiamenensis</name>
    <dbReference type="NCBI Taxonomy" id="882626"/>
    <lineage>
        <taxon>Bacteria</taxon>
        <taxon>Pseudomonadati</taxon>
        <taxon>Pseudomonadota</taxon>
        <taxon>Gammaproteobacteria</taxon>
        <taxon>Alteromonadales</taxon>
        <taxon>Pseudoalteromonadaceae</taxon>
        <taxon>Pseudoalteromonas</taxon>
    </lineage>
</organism>
<dbReference type="NCBIfam" id="NF006511">
    <property type="entry name" value="PRK08951.1"/>
    <property type="match status" value="1"/>
</dbReference>
<dbReference type="Pfam" id="PF20658">
    <property type="entry name" value="MSG_insertion"/>
    <property type="match status" value="1"/>
</dbReference>
<keyword evidence="2" id="KW-0614">Plasmid</keyword>
<keyword evidence="3" id="KW-1185">Reference proteome</keyword>
<evidence type="ECO:0000259" key="1">
    <source>
        <dbReference type="Pfam" id="PF20658"/>
    </source>
</evidence>
<dbReference type="EMBL" id="CP072135">
    <property type="protein sequence ID" value="QTH73593.1"/>
    <property type="molecule type" value="Genomic_DNA"/>
</dbReference>
<reference evidence="2" key="1">
    <citation type="submission" date="2021-03" db="EMBL/GenBank/DDBJ databases">
        <title>Complete Genome of Pseudoalteromonas xiamenensis STKMTI.2, a new potential marine bacterium producing anti-Vibrio compounds.</title>
        <authorList>
            <person name="Handayani D.P."/>
            <person name="Isnansetyo A."/>
            <person name="Istiqomah I."/>
            <person name="Jumina J."/>
        </authorList>
    </citation>
    <scope>NUCLEOTIDE SEQUENCE</scope>
    <source>
        <strain evidence="2">STKMTI.2</strain>
        <plasmid evidence="2">unnamed5</plasmid>
    </source>
</reference>
<feature type="domain" description="Malate synthase G alpha-beta insertion" evidence="1">
    <location>
        <begin position="24"/>
        <end position="87"/>
    </location>
</feature>
<dbReference type="InterPro" id="IPR048357">
    <property type="entry name" value="MSG_insertion"/>
</dbReference>
<dbReference type="GO" id="GO:0006097">
    <property type="term" value="P:glyoxylate cycle"/>
    <property type="evidence" value="ECO:0007669"/>
    <property type="project" value="InterPro"/>
</dbReference>
<dbReference type="SUPFAM" id="SSF51645">
    <property type="entry name" value="Malate synthase G"/>
    <property type="match status" value="1"/>
</dbReference>
<dbReference type="GO" id="GO:0000287">
    <property type="term" value="F:magnesium ion binding"/>
    <property type="evidence" value="ECO:0007669"/>
    <property type="project" value="TreeGrafter"/>
</dbReference>
<dbReference type="Proteomes" id="UP000664904">
    <property type="component" value="Plasmid unnamed5"/>
</dbReference>
<dbReference type="GO" id="GO:0009436">
    <property type="term" value="P:glyoxylate catabolic process"/>
    <property type="evidence" value="ECO:0007669"/>
    <property type="project" value="TreeGrafter"/>
</dbReference>
<dbReference type="PANTHER" id="PTHR42739">
    <property type="entry name" value="MALATE SYNTHASE G"/>
    <property type="match status" value="1"/>
</dbReference>
<dbReference type="AlphaFoldDB" id="A0A975DKV1"/>
<gene>
    <name evidence="2" type="ORF">J5O05_19140</name>
</gene>
<name>A0A975DKV1_9GAMM</name>
<dbReference type="GO" id="GO:0005829">
    <property type="term" value="C:cytosol"/>
    <property type="evidence" value="ECO:0007669"/>
    <property type="project" value="TreeGrafter"/>
</dbReference>
<sequence>MTTHTQLKSDLHHLLSTNDQLTLAKQYLDDHCPLEFGSHQDVAHYVVYYRHLLAFFADGTHCGLDNSAQFVALCGHKEQPDTLLLKKQDGLHIELTINRKGRLGEQDLAHLDDVQIETPLAAMQNSERQRIWLSFVNGIQTLNSAYTGCKCFTAKDGSDYVL</sequence>
<dbReference type="Gene3D" id="2.170.170.11">
    <property type="entry name" value="Malate synthase G - maily-beta sub-domain"/>
    <property type="match status" value="1"/>
</dbReference>
<proteinExistence type="predicted"/>
<geneLocation type="plasmid" evidence="2 3">
    <name>unnamed5</name>
</geneLocation>
<dbReference type="InterPro" id="IPR011076">
    <property type="entry name" value="Malate_synth_sf"/>
</dbReference>
<dbReference type="PANTHER" id="PTHR42739:SF1">
    <property type="entry name" value="MALATE SYNTHASE G"/>
    <property type="match status" value="1"/>
</dbReference>
<evidence type="ECO:0000313" key="3">
    <source>
        <dbReference type="Proteomes" id="UP000664904"/>
    </source>
</evidence>
<protein>
    <submittedName>
        <fullName evidence="2">Malate synthase</fullName>
    </submittedName>
</protein>
<dbReference type="KEGG" id="pxi:J5O05_19140"/>
<evidence type="ECO:0000313" key="2">
    <source>
        <dbReference type="EMBL" id="QTH73593.1"/>
    </source>
</evidence>
<dbReference type="RefSeq" id="WP_208845205.1">
    <property type="nucleotide sequence ID" value="NZ_CP072135.1"/>
</dbReference>